<accession>A0ACC2P3S7</accession>
<sequence>MPPPTSAVKRIRFRSEMTSSSNATNIFSDTRRSSSRGKEPDPKMKPRTSIYDPRTQNIIGIKEQLRVAAVSLQTDSSRGSLDIDYLAKFIHKWRGKSNSHEIALNYNSNPQEVTDELSALETLVTNKNTKSRITRIIKHFKVKSDQVSWSQEQSELNNLK</sequence>
<evidence type="ECO:0000313" key="2">
    <source>
        <dbReference type="Proteomes" id="UP001239111"/>
    </source>
</evidence>
<evidence type="ECO:0000313" key="1">
    <source>
        <dbReference type="EMBL" id="KAJ8677194.1"/>
    </source>
</evidence>
<protein>
    <submittedName>
        <fullName evidence="1">Uncharacterized protein</fullName>
    </submittedName>
</protein>
<name>A0ACC2P3S7_9HYME</name>
<organism evidence="1 2">
    <name type="scientific">Eretmocerus hayati</name>
    <dbReference type="NCBI Taxonomy" id="131215"/>
    <lineage>
        <taxon>Eukaryota</taxon>
        <taxon>Metazoa</taxon>
        <taxon>Ecdysozoa</taxon>
        <taxon>Arthropoda</taxon>
        <taxon>Hexapoda</taxon>
        <taxon>Insecta</taxon>
        <taxon>Pterygota</taxon>
        <taxon>Neoptera</taxon>
        <taxon>Endopterygota</taxon>
        <taxon>Hymenoptera</taxon>
        <taxon>Apocrita</taxon>
        <taxon>Proctotrupomorpha</taxon>
        <taxon>Chalcidoidea</taxon>
        <taxon>Aphelinidae</taxon>
        <taxon>Aphelininae</taxon>
        <taxon>Eretmocerus</taxon>
    </lineage>
</organism>
<dbReference type="Proteomes" id="UP001239111">
    <property type="component" value="Chromosome 2"/>
</dbReference>
<gene>
    <name evidence="1" type="ORF">QAD02_012981</name>
</gene>
<comment type="caution">
    <text evidence="1">The sequence shown here is derived from an EMBL/GenBank/DDBJ whole genome shotgun (WGS) entry which is preliminary data.</text>
</comment>
<dbReference type="EMBL" id="CM056742">
    <property type="protein sequence ID" value="KAJ8677194.1"/>
    <property type="molecule type" value="Genomic_DNA"/>
</dbReference>
<keyword evidence="2" id="KW-1185">Reference proteome</keyword>
<proteinExistence type="predicted"/>
<reference evidence="1" key="1">
    <citation type="submission" date="2023-04" db="EMBL/GenBank/DDBJ databases">
        <title>A chromosome-level genome assembly of the parasitoid wasp Eretmocerus hayati.</title>
        <authorList>
            <person name="Zhong Y."/>
            <person name="Liu S."/>
            <person name="Liu Y."/>
        </authorList>
    </citation>
    <scope>NUCLEOTIDE SEQUENCE</scope>
    <source>
        <strain evidence="1">ZJU_SS_LIU_2023</strain>
    </source>
</reference>